<keyword evidence="2" id="KW-1185">Reference proteome</keyword>
<comment type="caution">
    <text evidence="1">The sequence shown here is derived from an EMBL/GenBank/DDBJ whole genome shotgun (WGS) entry which is preliminary data.</text>
</comment>
<name>A0A9P7YAM3_9HELO</name>
<dbReference type="OrthoDB" id="5422777at2759"/>
<gene>
    <name evidence="1" type="ORF">BJ875DRAFT_163956</name>
</gene>
<organism evidence="1 2">
    <name type="scientific">Amylocarpus encephaloides</name>
    <dbReference type="NCBI Taxonomy" id="45428"/>
    <lineage>
        <taxon>Eukaryota</taxon>
        <taxon>Fungi</taxon>
        <taxon>Dikarya</taxon>
        <taxon>Ascomycota</taxon>
        <taxon>Pezizomycotina</taxon>
        <taxon>Leotiomycetes</taxon>
        <taxon>Helotiales</taxon>
        <taxon>Helotiales incertae sedis</taxon>
        <taxon>Amylocarpus</taxon>
    </lineage>
</organism>
<sequence>MHLSSLRYKQQKPAAADSLLPYKENREMKHIYTNAPASNIWKVPEPFRAAVQNSQLWKSERSQGLETTACWPSLFPKDNRQDVSFTIWCGNDDGYLLTDYFGTQVEISS</sequence>
<accession>A0A9P7YAM3</accession>
<protein>
    <submittedName>
        <fullName evidence="1">Uncharacterized protein</fullName>
    </submittedName>
</protein>
<dbReference type="EMBL" id="MU251694">
    <property type="protein sequence ID" value="KAG9230184.1"/>
    <property type="molecule type" value="Genomic_DNA"/>
</dbReference>
<evidence type="ECO:0000313" key="1">
    <source>
        <dbReference type="EMBL" id="KAG9230184.1"/>
    </source>
</evidence>
<proteinExistence type="predicted"/>
<reference evidence="1" key="1">
    <citation type="journal article" date="2021" name="IMA Fungus">
        <title>Genomic characterization of three marine fungi, including Emericellopsis atlantica sp. nov. with signatures of a generalist lifestyle and marine biomass degradation.</title>
        <authorList>
            <person name="Hagestad O.C."/>
            <person name="Hou L."/>
            <person name="Andersen J.H."/>
            <person name="Hansen E.H."/>
            <person name="Altermark B."/>
            <person name="Li C."/>
            <person name="Kuhnert E."/>
            <person name="Cox R.J."/>
            <person name="Crous P.W."/>
            <person name="Spatafora J.W."/>
            <person name="Lail K."/>
            <person name="Amirebrahimi M."/>
            <person name="Lipzen A."/>
            <person name="Pangilinan J."/>
            <person name="Andreopoulos W."/>
            <person name="Hayes R.D."/>
            <person name="Ng V."/>
            <person name="Grigoriev I.V."/>
            <person name="Jackson S.A."/>
            <person name="Sutton T.D.S."/>
            <person name="Dobson A.D.W."/>
            <person name="Rama T."/>
        </authorList>
    </citation>
    <scope>NUCLEOTIDE SEQUENCE</scope>
    <source>
        <strain evidence="1">TRa018bII</strain>
    </source>
</reference>
<dbReference type="Proteomes" id="UP000824998">
    <property type="component" value="Unassembled WGS sequence"/>
</dbReference>
<dbReference type="AlphaFoldDB" id="A0A9P7YAM3"/>
<evidence type="ECO:0000313" key="2">
    <source>
        <dbReference type="Proteomes" id="UP000824998"/>
    </source>
</evidence>